<dbReference type="Pfam" id="PF01408">
    <property type="entry name" value="GFO_IDH_MocA"/>
    <property type="match status" value="1"/>
</dbReference>
<evidence type="ECO:0000313" key="6">
    <source>
        <dbReference type="EMBL" id="MFN2977165.1"/>
    </source>
</evidence>
<feature type="domain" description="Gfo/Idh/MocA-like oxidoreductase N-terminal" evidence="4">
    <location>
        <begin position="83"/>
        <end position="206"/>
    </location>
</feature>
<dbReference type="InterPro" id="IPR008354">
    <property type="entry name" value="Glc-Fru_OxRdtase_bac"/>
</dbReference>
<dbReference type="InterPro" id="IPR000683">
    <property type="entry name" value="Gfo/Idh/MocA-like_OxRdtase_N"/>
</dbReference>
<evidence type="ECO:0000259" key="5">
    <source>
        <dbReference type="Pfam" id="PF22725"/>
    </source>
</evidence>
<sequence>MMDETLHAAPETGTTRRRFLQTAATGVGTLAALATAPELAAQAGAQAKPGQSNKVQLPPVSNTSTEQASQTPGPFLPPGRRVGYAIVGIGHLSIDQILPAFATSKYCKLVALVSGHRDKALKIAAQYGIPESNITDYQNFERLKDMPEVEAIYIVLPNSMHKEFVIRGAKIGKHILCEKPMATSAADCEAMIDACKRANVKLMIAYRQQYEPMNRFLQDSIKAGKLGKIRSVVASNSQNEGDPTQWRLKRALAGGGCLPDVGVYCLNATRFLTDEEPEEVTAVTVQPKDDPRFAEVESRCSFLLRFPSGMVATLTCSYDVHRSTFLRMEGTDGMAEMDPAFGYHGAKLRFSKLGEADSFGLPGASGDPKERKEVTFQPELPDKDQFAIEMDHFSQCVLNNRQPRTPGEEGLQDQRVMDAIYKAAATGKAVRIPPPPGPTRGPLPEQQSS</sequence>
<dbReference type="PRINTS" id="PR01775">
    <property type="entry name" value="GLFROXRDTASE"/>
</dbReference>
<feature type="domain" description="GFO/IDH/MocA-like oxidoreductase" evidence="5">
    <location>
        <begin position="217"/>
        <end position="335"/>
    </location>
</feature>
<feature type="region of interest" description="Disordered" evidence="3">
    <location>
        <begin position="426"/>
        <end position="449"/>
    </location>
</feature>
<dbReference type="PROSITE" id="PS51318">
    <property type="entry name" value="TAT"/>
    <property type="match status" value="1"/>
</dbReference>
<dbReference type="SUPFAM" id="SSF55347">
    <property type="entry name" value="Glyceraldehyde-3-phosphate dehydrogenase-like, C-terminal domain"/>
    <property type="match status" value="1"/>
</dbReference>
<dbReference type="Pfam" id="PF22725">
    <property type="entry name" value="GFO_IDH_MocA_C3"/>
    <property type="match status" value="1"/>
</dbReference>
<evidence type="ECO:0000256" key="1">
    <source>
        <dbReference type="ARBA" id="ARBA00010928"/>
    </source>
</evidence>
<accession>A0ABW9KMZ8</accession>
<dbReference type="InterPro" id="IPR055170">
    <property type="entry name" value="GFO_IDH_MocA-like_dom"/>
</dbReference>
<evidence type="ECO:0000259" key="4">
    <source>
        <dbReference type="Pfam" id="PF01408"/>
    </source>
</evidence>
<organism evidence="6 7">
    <name type="scientific">Terriglobus aquaticus</name>
    <dbReference type="NCBI Taxonomy" id="940139"/>
    <lineage>
        <taxon>Bacteria</taxon>
        <taxon>Pseudomonadati</taxon>
        <taxon>Acidobacteriota</taxon>
        <taxon>Terriglobia</taxon>
        <taxon>Terriglobales</taxon>
        <taxon>Acidobacteriaceae</taxon>
        <taxon>Terriglobus</taxon>
    </lineage>
</organism>
<evidence type="ECO:0000256" key="2">
    <source>
        <dbReference type="ARBA" id="ARBA00023002"/>
    </source>
</evidence>
<dbReference type="Gene3D" id="3.30.360.10">
    <property type="entry name" value="Dihydrodipicolinate Reductase, domain 2"/>
    <property type="match status" value="1"/>
</dbReference>
<proteinExistence type="inferred from homology"/>
<dbReference type="RefSeq" id="WP_263414664.1">
    <property type="nucleotide sequence ID" value="NZ_BAABBH010000001.1"/>
</dbReference>
<keyword evidence="2" id="KW-0560">Oxidoreductase</keyword>
<keyword evidence="7" id="KW-1185">Reference proteome</keyword>
<evidence type="ECO:0000313" key="7">
    <source>
        <dbReference type="Proteomes" id="UP001634747"/>
    </source>
</evidence>
<feature type="compositionally biased region" description="Polar residues" evidence="3">
    <location>
        <begin position="52"/>
        <end position="72"/>
    </location>
</feature>
<evidence type="ECO:0000256" key="3">
    <source>
        <dbReference type="SAM" id="MobiDB-lite"/>
    </source>
</evidence>
<protein>
    <submittedName>
        <fullName evidence="6">Gfo/Idh/MocA family oxidoreductase</fullName>
    </submittedName>
</protein>
<name>A0ABW9KMZ8_9BACT</name>
<feature type="compositionally biased region" description="Pro residues" evidence="3">
    <location>
        <begin position="432"/>
        <end position="441"/>
    </location>
</feature>
<dbReference type="InterPro" id="IPR036291">
    <property type="entry name" value="NAD(P)-bd_dom_sf"/>
</dbReference>
<dbReference type="InterPro" id="IPR019546">
    <property type="entry name" value="TAT_signal_bac_arc"/>
</dbReference>
<dbReference type="Proteomes" id="UP001634747">
    <property type="component" value="Unassembled WGS sequence"/>
</dbReference>
<reference evidence="6 7" key="1">
    <citation type="submission" date="2024-12" db="EMBL/GenBank/DDBJ databases">
        <authorList>
            <person name="Lee Y."/>
        </authorList>
    </citation>
    <scope>NUCLEOTIDE SEQUENCE [LARGE SCALE GENOMIC DNA]</scope>
    <source>
        <strain evidence="6 7">03SUJ4</strain>
    </source>
</reference>
<comment type="similarity">
    <text evidence="1">Belongs to the Gfo/Idh/MocA family.</text>
</comment>
<dbReference type="SUPFAM" id="SSF51735">
    <property type="entry name" value="NAD(P)-binding Rossmann-fold domains"/>
    <property type="match status" value="1"/>
</dbReference>
<dbReference type="EMBL" id="JBJYXY010000001">
    <property type="protein sequence ID" value="MFN2977165.1"/>
    <property type="molecule type" value="Genomic_DNA"/>
</dbReference>
<dbReference type="InterPro" id="IPR006311">
    <property type="entry name" value="TAT_signal"/>
</dbReference>
<dbReference type="InterPro" id="IPR050984">
    <property type="entry name" value="Gfo/Idh/MocA_domain"/>
</dbReference>
<dbReference type="PANTHER" id="PTHR22604:SF105">
    <property type="entry name" value="TRANS-1,2-DIHYDROBENZENE-1,2-DIOL DEHYDROGENASE"/>
    <property type="match status" value="1"/>
</dbReference>
<dbReference type="PANTHER" id="PTHR22604">
    <property type="entry name" value="OXIDOREDUCTASES"/>
    <property type="match status" value="1"/>
</dbReference>
<comment type="caution">
    <text evidence="6">The sequence shown here is derived from an EMBL/GenBank/DDBJ whole genome shotgun (WGS) entry which is preliminary data.</text>
</comment>
<feature type="region of interest" description="Disordered" evidence="3">
    <location>
        <begin position="44"/>
        <end position="75"/>
    </location>
</feature>
<gene>
    <name evidence="6" type="ORF">ACK2TP_15440</name>
</gene>
<dbReference type="NCBIfam" id="TIGR01409">
    <property type="entry name" value="TAT_signal_seq"/>
    <property type="match status" value="1"/>
</dbReference>
<dbReference type="Gene3D" id="3.40.50.720">
    <property type="entry name" value="NAD(P)-binding Rossmann-like Domain"/>
    <property type="match status" value="1"/>
</dbReference>